<dbReference type="GO" id="GO:0030246">
    <property type="term" value="F:carbohydrate binding"/>
    <property type="evidence" value="ECO:0007669"/>
    <property type="project" value="InterPro"/>
</dbReference>
<gene>
    <name evidence="9" type="ORF">CLOBOL_01267</name>
</gene>
<accession>A8RKC3</accession>
<evidence type="ECO:0000256" key="3">
    <source>
        <dbReference type="ARBA" id="ARBA00022723"/>
    </source>
</evidence>
<dbReference type="Proteomes" id="UP000005396">
    <property type="component" value="Unassembled WGS sequence"/>
</dbReference>
<evidence type="ECO:0000256" key="6">
    <source>
        <dbReference type="ARBA" id="ARBA00034344"/>
    </source>
</evidence>
<evidence type="ECO:0000259" key="8">
    <source>
        <dbReference type="Pfam" id="PF13407"/>
    </source>
</evidence>
<dbReference type="InterPro" id="IPR025997">
    <property type="entry name" value="SBP_2_dom"/>
</dbReference>
<dbReference type="Pfam" id="PF13407">
    <property type="entry name" value="Peripla_BP_4"/>
    <property type="match status" value="1"/>
</dbReference>
<comment type="subcellular location">
    <subcellularLocation>
        <location evidence="1">Cell envelope</location>
    </subcellularLocation>
</comment>
<evidence type="ECO:0000256" key="4">
    <source>
        <dbReference type="ARBA" id="ARBA00022729"/>
    </source>
</evidence>
<name>A8RKC3_ENTBW</name>
<comment type="caution">
    <text evidence="9">The sequence shown here is derived from an EMBL/GenBank/DDBJ whole genome shotgun (WGS) entry which is preliminary data.</text>
</comment>
<reference evidence="9 10" key="1">
    <citation type="submission" date="2007-08" db="EMBL/GenBank/DDBJ databases">
        <authorList>
            <person name="Fulton L."/>
            <person name="Clifton S."/>
            <person name="Fulton B."/>
            <person name="Xu J."/>
            <person name="Minx P."/>
            <person name="Pepin K.H."/>
            <person name="Johnson M."/>
            <person name="Thiruvilangam P."/>
            <person name="Bhonagiri V."/>
            <person name="Nash W.E."/>
            <person name="Mardis E.R."/>
            <person name="Wilson R.K."/>
        </authorList>
    </citation>
    <scope>NUCLEOTIDE SEQUENCE [LARGE SCALE GENOMIC DNA]</scope>
    <source>
        <strain evidence="10">ATCC BAA-613 / DSM 15670 / CCUG 46953 / JCM 12243 / WAL 16351</strain>
    </source>
</reference>
<evidence type="ECO:0000256" key="7">
    <source>
        <dbReference type="SAM" id="Phobius"/>
    </source>
</evidence>
<protein>
    <recommendedName>
        <fullName evidence="6">D-galactose/methyl-galactoside binding periplasmic protein MglB</fullName>
    </recommendedName>
</protein>
<feature type="domain" description="Periplasmic binding protein" evidence="8">
    <location>
        <begin position="57"/>
        <end position="335"/>
    </location>
</feature>
<evidence type="ECO:0000313" key="9">
    <source>
        <dbReference type="EMBL" id="EDP18396.1"/>
    </source>
</evidence>
<sequence>MRGAGSKRKQDKERGIAVKGKWMYLLAACMGAAVLIGVWQYMGREDGRKADKNSVRIGVLLYRGDDTFIGTLRTGLEDKAKEYEQETGIKVKLDIMDAKGSQNTQNSQVERLISLGCDALCINSVDRSSASIIIDKAMDAGTPVVFFNREPVEEDMNRWEKLYYVGADAKESAVLQGDILVDAYNQDTRTLDANGNGLVSYVLLEGETSHQDSLIRTEWSIQTLKDGGVPLEKITGGIANWDRSQASALMEQWLKEYPGQIELVVSNNDDMALGAIDAMNRAGIGANSIKVVGIDGTPVGIKALEEGYLFGTVESDKERYSQAIFDIAWSLSLGQDPKDRVPQLEGNYYWCPQRALTQTEAKLLKNQ</sequence>
<comment type="similarity">
    <text evidence="2">Belongs to the bacterial solute-binding protein 2 family.</text>
</comment>
<dbReference type="SUPFAM" id="SSF53822">
    <property type="entry name" value="Periplasmic binding protein-like I"/>
    <property type="match status" value="1"/>
</dbReference>
<keyword evidence="4" id="KW-0732">Signal</keyword>
<dbReference type="EMBL" id="ABCC02000015">
    <property type="protein sequence ID" value="EDP18396.1"/>
    <property type="molecule type" value="Genomic_DNA"/>
</dbReference>
<evidence type="ECO:0000256" key="5">
    <source>
        <dbReference type="ARBA" id="ARBA00034323"/>
    </source>
</evidence>
<proteinExistence type="inferred from homology"/>
<evidence type="ECO:0000313" key="10">
    <source>
        <dbReference type="Proteomes" id="UP000005396"/>
    </source>
</evidence>
<reference evidence="9 10" key="2">
    <citation type="submission" date="2007-09" db="EMBL/GenBank/DDBJ databases">
        <title>Draft genome sequence of Clostridium bolteae (ATCC BAA-613).</title>
        <authorList>
            <person name="Sudarsanam P."/>
            <person name="Ley R."/>
            <person name="Guruge J."/>
            <person name="Turnbaugh P.J."/>
            <person name="Mahowald M."/>
            <person name="Liep D."/>
            <person name="Gordon J."/>
        </authorList>
    </citation>
    <scope>NUCLEOTIDE SEQUENCE [LARGE SCALE GENOMIC DNA]</scope>
    <source>
        <strain evidence="10">ATCC BAA-613 / DSM 15670 / CCUG 46953 / JCM 12243 / WAL 16351</strain>
    </source>
</reference>
<keyword evidence="7" id="KW-0472">Membrane</keyword>
<dbReference type="PANTHER" id="PTHR46847">
    <property type="entry name" value="D-ALLOSE-BINDING PERIPLASMIC PROTEIN-RELATED"/>
    <property type="match status" value="1"/>
</dbReference>
<dbReference type="GO" id="GO:0046872">
    <property type="term" value="F:metal ion binding"/>
    <property type="evidence" value="ECO:0007669"/>
    <property type="project" value="UniProtKB-KW"/>
</dbReference>
<evidence type="ECO:0000256" key="1">
    <source>
        <dbReference type="ARBA" id="ARBA00004196"/>
    </source>
</evidence>
<dbReference type="PaxDb" id="411902-CLOBOL_01267"/>
<keyword evidence="7" id="KW-0812">Transmembrane</keyword>
<feature type="transmembrane region" description="Helical" evidence="7">
    <location>
        <begin position="21"/>
        <end position="42"/>
    </location>
</feature>
<dbReference type="AlphaFoldDB" id="A8RKC3"/>
<evidence type="ECO:0000256" key="2">
    <source>
        <dbReference type="ARBA" id="ARBA00007639"/>
    </source>
</evidence>
<organism evidence="9 10">
    <name type="scientific">Enterocloster bolteae (strain ATCC BAA-613 / DSM 15670 / CCUG 46953 / JCM 12243 / WAL 16351)</name>
    <name type="common">Clostridium bolteae</name>
    <dbReference type="NCBI Taxonomy" id="411902"/>
    <lineage>
        <taxon>Bacteria</taxon>
        <taxon>Bacillati</taxon>
        <taxon>Bacillota</taxon>
        <taxon>Clostridia</taxon>
        <taxon>Lachnospirales</taxon>
        <taxon>Lachnospiraceae</taxon>
        <taxon>Enterocloster</taxon>
    </lineage>
</organism>
<dbReference type="InterPro" id="IPR028082">
    <property type="entry name" value="Peripla_BP_I"/>
</dbReference>
<dbReference type="PANTHER" id="PTHR46847:SF1">
    <property type="entry name" value="D-ALLOSE-BINDING PERIPLASMIC PROTEIN-RELATED"/>
    <property type="match status" value="1"/>
</dbReference>
<dbReference type="Gene3D" id="3.40.50.2300">
    <property type="match status" value="2"/>
</dbReference>
<keyword evidence="7" id="KW-1133">Transmembrane helix</keyword>
<dbReference type="InterPro" id="IPR044085">
    <property type="entry name" value="MglB-like_PBP1"/>
</dbReference>
<dbReference type="HOGENOM" id="CLU_037628_3_1_9"/>
<dbReference type="eggNOG" id="COG1879">
    <property type="taxonomic scope" value="Bacteria"/>
</dbReference>
<keyword evidence="3" id="KW-0479">Metal-binding</keyword>
<dbReference type="GO" id="GO:0030313">
    <property type="term" value="C:cell envelope"/>
    <property type="evidence" value="ECO:0007669"/>
    <property type="project" value="UniProtKB-SubCell"/>
</dbReference>
<dbReference type="CDD" id="cd01539">
    <property type="entry name" value="PBP1_GGBP"/>
    <property type="match status" value="1"/>
</dbReference>
<comment type="subunit">
    <text evidence="5">The ABC transporter complex is composed of one ATP-binding protein (MglA), two transmembrane proteins (MglC) and a solute-binding protein (MglB).</text>
</comment>